<dbReference type="HOGENOM" id="CLU_063181_0_0_2"/>
<dbReference type="Pfam" id="PF05050">
    <property type="entry name" value="Methyltransf_21"/>
    <property type="match status" value="1"/>
</dbReference>
<reference evidence="3" key="2">
    <citation type="journal article" date="2010" name="Stand. Genomic Sci.">
        <title>Complete genome sequence of Vulcanisaeta distributa type strain (IC-017T).</title>
        <authorList>
            <person name="Mavromatis K."/>
            <person name="Sikorski J."/>
            <person name="Pabst E."/>
            <person name="Teshima H."/>
            <person name="Lapidus A."/>
            <person name="Lucas S."/>
            <person name="Nolan M."/>
            <person name="Glavina Del Rio T."/>
            <person name="Cheng J."/>
            <person name="Bruce D."/>
            <person name="Goodwin L."/>
            <person name="Pitluck S."/>
            <person name="Liolios K."/>
            <person name="Ivanova N."/>
            <person name="Mikhailova N."/>
            <person name="Pati A."/>
            <person name="Chen A."/>
            <person name="Palaniappan K."/>
            <person name="Land M."/>
            <person name="Hauser L."/>
            <person name="Chang Y."/>
            <person name="Jeffries C."/>
            <person name="Rohde M."/>
            <person name="Spring S."/>
            <person name="Goker M."/>
            <person name="Wirth R."/>
            <person name="Woyke T."/>
            <person name="Bristow J."/>
            <person name="Eisen J."/>
            <person name="Markowitz V."/>
            <person name="Hugenholtz P."/>
            <person name="Klenk H."/>
            <person name="Kyrpides N."/>
        </authorList>
    </citation>
    <scope>NUCLEOTIDE SEQUENCE [LARGE SCALE GENOMIC DNA]</scope>
    <source>
        <strain evidence="3">DSM 14429 / JCM 11212 / NBRC 100878 / IC-017</strain>
    </source>
</reference>
<evidence type="ECO:0000313" key="3">
    <source>
        <dbReference type="Proteomes" id="UP000006681"/>
    </source>
</evidence>
<dbReference type="AlphaFoldDB" id="E1QUD3"/>
<accession>E1QUD3</accession>
<dbReference type="RefSeq" id="WP_013335584.1">
    <property type="nucleotide sequence ID" value="NC_014537.1"/>
</dbReference>
<sequence length="275" mass="32079">METWHFNIKCIDGGKLCVEPEFIGRIIHNYYVGYLKDVHCEDGYLVLNGIRISPKPKFNGQYWDFGTFKIRALYNDLLSNIELFEVFIKQQYSLVNVKDRVVVDVGAFIGDSPIYFALRGAKKVYAIEPHPDAYKIMLENIMINNMEDKIVPINAALSSKYTLIKINTDIKDTHKTYYGLNSKYGTYEVKAITLSQLINDYGIEPDVLKMDCEGCEFDVVMNDYEHVRLFKELILEYHEVNDHELSELLSFLNRDYRCEVINERPRFGILHCVRL</sequence>
<dbReference type="eggNOG" id="arCOG01400">
    <property type="taxonomic scope" value="Archaea"/>
</dbReference>
<keyword evidence="2" id="KW-0808">Transferase</keyword>
<dbReference type="PANTHER" id="PTHR34203:SF15">
    <property type="entry name" value="SLL1173 PROTEIN"/>
    <property type="match status" value="1"/>
</dbReference>
<proteinExistence type="predicted"/>
<dbReference type="Proteomes" id="UP000006681">
    <property type="component" value="Chromosome"/>
</dbReference>
<evidence type="ECO:0000313" key="2">
    <source>
        <dbReference type="EMBL" id="ADN49859.1"/>
    </source>
</evidence>
<dbReference type="SUPFAM" id="SSF53335">
    <property type="entry name" value="S-adenosyl-L-methionine-dependent methyltransferases"/>
    <property type="match status" value="1"/>
</dbReference>
<dbReference type="InterPro" id="IPR052514">
    <property type="entry name" value="SAM-dependent_MTase"/>
</dbReference>
<keyword evidence="2" id="KW-0489">Methyltransferase</keyword>
<dbReference type="STRING" id="572478.Vdis_0459"/>
<keyword evidence="3" id="KW-1185">Reference proteome</keyword>
<organism evidence="2 3">
    <name type="scientific">Vulcanisaeta distributa (strain DSM 14429 / JCM 11212 / NBRC 100878 / IC-017)</name>
    <dbReference type="NCBI Taxonomy" id="572478"/>
    <lineage>
        <taxon>Archaea</taxon>
        <taxon>Thermoproteota</taxon>
        <taxon>Thermoprotei</taxon>
        <taxon>Thermoproteales</taxon>
        <taxon>Thermoproteaceae</taxon>
        <taxon>Vulcanisaeta</taxon>
    </lineage>
</organism>
<dbReference type="PANTHER" id="PTHR34203">
    <property type="entry name" value="METHYLTRANSFERASE, FKBM FAMILY PROTEIN"/>
    <property type="match status" value="1"/>
</dbReference>
<gene>
    <name evidence="2" type="ordered locus">Vdis_0459</name>
</gene>
<name>E1QUD3_VULDI</name>
<feature type="domain" description="Methyltransferase FkbM" evidence="1">
    <location>
        <begin position="104"/>
        <end position="257"/>
    </location>
</feature>
<dbReference type="GO" id="GO:0008168">
    <property type="term" value="F:methyltransferase activity"/>
    <property type="evidence" value="ECO:0007669"/>
    <property type="project" value="UniProtKB-KW"/>
</dbReference>
<evidence type="ECO:0000259" key="1">
    <source>
        <dbReference type="Pfam" id="PF05050"/>
    </source>
</evidence>
<dbReference type="NCBIfam" id="TIGR01444">
    <property type="entry name" value="fkbM_fam"/>
    <property type="match status" value="1"/>
</dbReference>
<dbReference type="InterPro" id="IPR029063">
    <property type="entry name" value="SAM-dependent_MTases_sf"/>
</dbReference>
<dbReference type="InterPro" id="IPR006342">
    <property type="entry name" value="FkbM_mtfrase"/>
</dbReference>
<protein>
    <submittedName>
        <fullName evidence="2">Methyltransferase FkbM family</fullName>
    </submittedName>
</protein>
<dbReference type="OrthoDB" id="25645at2157"/>
<reference evidence="2 3" key="1">
    <citation type="journal article" date="2010" name="Stand. Genomic Sci.">
        <title>Complete genome sequence of Vulcanisaeta distributa type strain (IC-017).</title>
        <authorList>
            <person name="Mavromatis K."/>
            <person name="Sikorski J."/>
            <person name="Pabst E."/>
            <person name="Teshima H."/>
            <person name="Lapidus A."/>
            <person name="Lucas S."/>
            <person name="Nolan M."/>
            <person name="Glavina Del Rio T."/>
            <person name="Cheng J.F."/>
            <person name="Bruce D."/>
            <person name="Goodwin L."/>
            <person name="Pitluck S."/>
            <person name="Liolios K."/>
            <person name="Ivanova N."/>
            <person name="Mikhailova N."/>
            <person name="Pati A."/>
            <person name="Chen A."/>
            <person name="Palaniappan K."/>
            <person name="Land M."/>
            <person name="Hauser L."/>
            <person name="Chang Y.J."/>
            <person name="Jeffries C.D."/>
            <person name="Rohde M."/>
            <person name="Spring S."/>
            <person name="Goker M."/>
            <person name="Wirth R."/>
            <person name="Woyke T."/>
            <person name="Bristow J."/>
            <person name="Eisen J.A."/>
            <person name="Markowitz V."/>
            <person name="Hugenholtz P."/>
            <person name="Klenk H.P."/>
            <person name="Kyrpides N.C."/>
        </authorList>
    </citation>
    <scope>NUCLEOTIDE SEQUENCE [LARGE SCALE GENOMIC DNA]</scope>
    <source>
        <strain evidence="3">DSM 14429 / JCM 11212 / NBRC 100878 / IC-017</strain>
    </source>
</reference>
<dbReference type="EMBL" id="CP002100">
    <property type="protein sequence ID" value="ADN49859.1"/>
    <property type="molecule type" value="Genomic_DNA"/>
</dbReference>
<dbReference type="GeneID" id="9751377"/>
<dbReference type="Gene3D" id="3.40.50.150">
    <property type="entry name" value="Vaccinia Virus protein VP39"/>
    <property type="match status" value="1"/>
</dbReference>
<dbReference type="GO" id="GO:0032259">
    <property type="term" value="P:methylation"/>
    <property type="evidence" value="ECO:0007669"/>
    <property type="project" value="UniProtKB-KW"/>
</dbReference>
<dbReference type="KEGG" id="vdi:Vdis_0459"/>